<proteinExistence type="predicted"/>
<accession>A0AAX4K8Q0</accession>
<dbReference type="KEGG" id="ker:91099652"/>
<name>A0AAX4K8Q0_9TREE</name>
<reference evidence="2 3" key="1">
    <citation type="submission" date="2024-01" db="EMBL/GenBank/DDBJ databases">
        <title>Comparative genomics of Cryptococcus and Kwoniella reveals pathogenesis evolution and contrasting modes of karyotype evolution via chromosome fusion or intercentromeric recombination.</title>
        <authorList>
            <person name="Coelho M.A."/>
            <person name="David-Palma M."/>
            <person name="Shea T."/>
            <person name="Bowers K."/>
            <person name="McGinley-Smith S."/>
            <person name="Mohammad A.W."/>
            <person name="Gnirke A."/>
            <person name="Yurkov A.M."/>
            <person name="Nowrousian M."/>
            <person name="Sun S."/>
            <person name="Cuomo C.A."/>
            <person name="Heitman J."/>
        </authorList>
    </citation>
    <scope>NUCLEOTIDE SEQUENCE [LARGE SCALE GENOMIC DNA]</scope>
    <source>
        <strain evidence="2 3">PYCC6329</strain>
    </source>
</reference>
<organism evidence="2 3">
    <name type="scientific">Kwoniella europaea PYCC6329</name>
    <dbReference type="NCBI Taxonomy" id="1423913"/>
    <lineage>
        <taxon>Eukaryota</taxon>
        <taxon>Fungi</taxon>
        <taxon>Dikarya</taxon>
        <taxon>Basidiomycota</taxon>
        <taxon>Agaricomycotina</taxon>
        <taxon>Tremellomycetes</taxon>
        <taxon>Tremellales</taxon>
        <taxon>Cryptococcaceae</taxon>
        <taxon>Kwoniella</taxon>
    </lineage>
</organism>
<evidence type="ECO:0000313" key="3">
    <source>
        <dbReference type="Proteomes" id="UP001358614"/>
    </source>
</evidence>
<dbReference type="EMBL" id="CP144089">
    <property type="protein sequence ID" value="WWD02806.1"/>
    <property type="molecule type" value="Genomic_DNA"/>
</dbReference>
<evidence type="ECO:0008006" key="4">
    <source>
        <dbReference type="Google" id="ProtNLM"/>
    </source>
</evidence>
<dbReference type="AlphaFoldDB" id="A0AAX4K8Q0"/>
<dbReference type="GeneID" id="91099652"/>
<dbReference type="RefSeq" id="XP_066080773.1">
    <property type="nucleotide sequence ID" value="XM_066224676.1"/>
</dbReference>
<feature type="region of interest" description="Disordered" evidence="1">
    <location>
        <begin position="68"/>
        <end position="98"/>
    </location>
</feature>
<evidence type="ECO:0000313" key="2">
    <source>
        <dbReference type="EMBL" id="WWD02806.1"/>
    </source>
</evidence>
<protein>
    <recommendedName>
        <fullName evidence="4">Velvet domain-containing protein</fullName>
    </recommendedName>
</protein>
<dbReference type="Proteomes" id="UP001358614">
    <property type="component" value="Chromosome 1"/>
</dbReference>
<sequence>MITFYRRSEPIKLSTICSYSSFVKSIFLLIDTLEIQSNVKPNDMSGQQQPVKVEIAVYDFIDGRFVPKTTSSSSTSGSTSSSSNSSGSSTGSTSTSST</sequence>
<gene>
    <name evidence="2" type="ORF">V865_000848</name>
</gene>
<keyword evidence="3" id="KW-1185">Reference proteome</keyword>
<feature type="compositionally biased region" description="Low complexity" evidence="1">
    <location>
        <begin position="69"/>
        <end position="98"/>
    </location>
</feature>
<evidence type="ECO:0000256" key="1">
    <source>
        <dbReference type="SAM" id="MobiDB-lite"/>
    </source>
</evidence>